<dbReference type="Gene3D" id="3.20.180.20">
    <property type="entry name" value="Dynein heavy chain, N-terminal domain 2"/>
    <property type="match status" value="1"/>
</dbReference>
<feature type="domain" description="Dynein heavy chain ATP-binding dynein motor region" evidence="16">
    <location>
        <begin position="2759"/>
        <end position="2980"/>
    </location>
</feature>
<keyword evidence="2" id="KW-0963">Cytoplasm</keyword>
<evidence type="ECO:0000259" key="18">
    <source>
        <dbReference type="Pfam" id="PF18198"/>
    </source>
</evidence>
<feature type="domain" description="Dynein heavy chain linker" evidence="12">
    <location>
        <begin position="536"/>
        <end position="942"/>
    </location>
</feature>
<evidence type="ECO:0000259" key="13">
    <source>
        <dbReference type="Pfam" id="PF12774"/>
    </source>
</evidence>
<keyword evidence="7 10" id="KW-0175">Coiled coil</keyword>
<accession>A0ABQ6N6H5</accession>
<dbReference type="Gene3D" id="1.20.1270.280">
    <property type="match status" value="1"/>
</dbReference>
<dbReference type="InterPro" id="IPR042228">
    <property type="entry name" value="Dynein_linker_3"/>
</dbReference>
<evidence type="ECO:0000256" key="9">
    <source>
        <dbReference type="ARBA" id="ARBA00023212"/>
    </source>
</evidence>
<dbReference type="Gene3D" id="1.10.8.710">
    <property type="match status" value="1"/>
</dbReference>
<dbReference type="Gene3D" id="1.20.140.100">
    <property type="entry name" value="Dynein heavy chain, N-terminal domain 2"/>
    <property type="match status" value="1"/>
</dbReference>
<dbReference type="Gene3D" id="1.10.8.1220">
    <property type="match status" value="1"/>
</dbReference>
<feature type="domain" description="Dynein heavy chain C-terminal" evidence="19">
    <location>
        <begin position="3525"/>
        <end position="3846"/>
    </location>
</feature>
<evidence type="ECO:0000259" key="17">
    <source>
        <dbReference type="Pfam" id="PF17852"/>
    </source>
</evidence>
<evidence type="ECO:0008006" key="23">
    <source>
        <dbReference type="Google" id="ProtNLM"/>
    </source>
</evidence>
<gene>
    <name evidence="21" type="ORF">TeGR_g12542</name>
</gene>
<dbReference type="InterPro" id="IPR041228">
    <property type="entry name" value="Dynein_C"/>
</dbReference>
<evidence type="ECO:0000313" key="21">
    <source>
        <dbReference type="EMBL" id="GMI41825.1"/>
    </source>
</evidence>
<dbReference type="InterPro" id="IPR024317">
    <property type="entry name" value="Dynein_heavy_chain_D4_dom"/>
</dbReference>
<dbReference type="InterPro" id="IPR004273">
    <property type="entry name" value="Dynein_heavy_D6_P-loop"/>
</dbReference>
<feature type="domain" description="Dynein 2 heavy chain 1 cytoplasmic ATPase lid" evidence="20">
    <location>
        <begin position="1961"/>
        <end position="2040"/>
    </location>
</feature>
<keyword evidence="5" id="KW-0067">ATP-binding</keyword>
<dbReference type="SUPFAM" id="SSF52540">
    <property type="entry name" value="P-loop containing nucleoside triphosphate hydrolases"/>
    <property type="match status" value="4"/>
</dbReference>
<name>A0ABQ6N6H5_9STRA</name>
<dbReference type="InterPro" id="IPR024743">
    <property type="entry name" value="Dynein_HC_stalk"/>
</dbReference>
<keyword evidence="9" id="KW-0206">Cytoskeleton</keyword>
<dbReference type="Pfam" id="PF12781">
    <property type="entry name" value="AAA_9"/>
    <property type="match status" value="1"/>
</dbReference>
<evidence type="ECO:0000256" key="2">
    <source>
        <dbReference type="ARBA" id="ARBA00022490"/>
    </source>
</evidence>
<dbReference type="Pfam" id="PF12777">
    <property type="entry name" value="MT"/>
    <property type="match status" value="1"/>
</dbReference>
<evidence type="ECO:0000256" key="4">
    <source>
        <dbReference type="ARBA" id="ARBA00022741"/>
    </source>
</evidence>
<dbReference type="EMBL" id="BRYB01002244">
    <property type="protein sequence ID" value="GMI41825.1"/>
    <property type="molecule type" value="Genomic_DNA"/>
</dbReference>
<dbReference type="Gene3D" id="1.10.287.2620">
    <property type="match status" value="1"/>
</dbReference>
<evidence type="ECO:0000256" key="5">
    <source>
        <dbReference type="ARBA" id="ARBA00022840"/>
    </source>
</evidence>
<dbReference type="Gene3D" id="3.40.50.300">
    <property type="entry name" value="P-loop containing nucleotide triphosphate hydrolases"/>
    <property type="match status" value="5"/>
</dbReference>
<evidence type="ECO:0000256" key="1">
    <source>
        <dbReference type="ARBA" id="ARBA00004245"/>
    </source>
</evidence>
<dbReference type="Gene3D" id="1.10.8.720">
    <property type="entry name" value="Region D6 of dynein motor"/>
    <property type="match status" value="1"/>
</dbReference>
<dbReference type="Gene3D" id="1.20.920.30">
    <property type="match status" value="1"/>
</dbReference>
<evidence type="ECO:0000256" key="7">
    <source>
        <dbReference type="ARBA" id="ARBA00023054"/>
    </source>
</evidence>
<evidence type="ECO:0000259" key="16">
    <source>
        <dbReference type="Pfam" id="PF12781"/>
    </source>
</evidence>
<feature type="coiled-coil region" evidence="10">
    <location>
        <begin position="2629"/>
        <end position="2663"/>
    </location>
</feature>
<keyword evidence="22" id="KW-1185">Reference proteome</keyword>
<keyword evidence="8" id="KW-0505">Motor protein</keyword>
<keyword evidence="6" id="KW-0243">Dynein</keyword>
<feature type="domain" description="Dynein heavy chain hydrolytic ATP-binding dynein motor region" evidence="13">
    <location>
        <begin position="1085"/>
        <end position="1423"/>
    </location>
</feature>
<dbReference type="InterPro" id="IPR042222">
    <property type="entry name" value="Dynein_2_N"/>
</dbReference>
<feature type="domain" description="Dynein heavy chain coiled coil stalk" evidence="14">
    <location>
        <begin position="2385"/>
        <end position="2727"/>
    </location>
</feature>
<dbReference type="InterPro" id="IPR026983">
    <property type="entry name" value="DHC"/>
</dbReference>
<sequence>MAPGLSFASHRHQVQSTHYSGTREVMKTFVFLSQVYGTTVEATRFMDADPGTSLALPCALSDFNELQSKHCAAAFDTLSLDWRRSFTEQLVDNVQDVYDFFQSSKEQYASGQLSRLFKHAELRMAEQLRSVVENGVKEWKTMIGIYSGASASGTPLIQTSLVVGEDEVRLEPTAEQIRASLTLAVDNMIDRTRKLTTVDADLMSLLHLPARTIFRVGESDPAAARCDDLVADCKKSISEWVAASFEDPQQTADMYNKYHYLVGIDVEDYVETFCEGEIVTPANAETGQADVFKAPTTEEYFERVREFHVAANTIQSAGYDQEFFSLVGVDTSVAKKTLTDKALAVRDAFLARIVNESRDGNEEITDDYDRILERIAETPKDEVELQALKDFISDSKETVADLSARVDAIHAKIYAMDEFKYPTSKEDVELMWGIKEYPRLVEAASADANEKLESGKVKMMDQLVYEKDKFDTLLASFEVTVKKCKDFADYDDQESSVGEVNELMDAIEKAESQAENFNMREKVFGYQPTDYPGLMSAKKELLPFHKLWNMISDFNTSRQEWLHGQFTDLDANEIENNVTEWWKTSYKMSKTLEDETPGAAECALKLRAVTTDFRENMPVIRSLASKALKDRHWEEISEKLGNHIEPDEELTLQILLDLDVGKHIEEIEEVCVAAEKQYGLEKALEAMKVEWQVIEFIVKPYKETGTCVVGGVDEIITLLDDHIVKTQTMMGSPYIKPIQRECKDWEHKLKYAQGLIDEWIKCQRTWMYLEPIFSSDYIMRQLPTEAKRYQGVDALWRKAMSDCQIEPNFIVQADPEKKLEEKFKAANRKLDEIQKGLADYLEVKRLYFPRFFFLSNDELLEILSQTKDPRAVQPHLNKAFEGIAQVRLEKDLKITQMISAEGEKVDLLNPVDPERSENKGNVEKWLLELQGIHWETILDLTKASLKEYQEIDRQEWTLHWPAQVILLVSQIYWTQQQEKLLGESGTAGLASGVEVQNKQLSGIILLVRSKISKIDRKTLGALTTIDVHARDTCVSLVKEKVQKVTDFGWLSQLRYYWDKTWKDGQAIKVGDYTAVARIINAKALYGYEYLGNTMRLVITPLTDRCYRTMIGAIDLLYGGAPEGPAGTGKTETVKDLSKAVAIMCVVFNCSDGLDYLAMGKFFKGLAACGAWACFDEFNRINVEVLSVIAQQIQNISNGKRMNLTKFHFEGSYLDLNHNANPFITMNPGYAGRAELPDNLKALFRPCSMMVPDYALIGEIRLYSFGFEVARSNAQKLVKTLQLCSEQLSSQKHYDYGMRAVNSILVAAGNLREQLGDDPKWTETKIVLRSVNDVNLAKFTQEDLPLFAGITSDLFPGVELPQADYGELEPAIYECCERGVSTGIGRVFKLEPKPKFIRKIIELYEMVQVRHGLCVVGQTGSGKTVGTHCLAEAMTLCQSRGSESMLSTEIFTMNPKSILSGQLYGNFDDNTHEWSDGILAVIYRNAAKDTSPGRKWIEFDGPVDAVWIENMNTVLDDNKKLCLMSGEIIKMSDTMTMMFEAEDLQEASPATVSRLGIIFTETRNLGWQVLVNMWLDGLQAKLGDSIPDGWEPHLEYIKHLFDWLFPPALFFAEKFCRIPTPVTDMECCFSLLRLLECFLDSPNGFGSDVHKSIDGLFLQAMIWSVGACVDTAGRVKFSAYIHDLVRNAEVLATMDQHQEFLIKTPDYLSSLEEETLTRVLSCIPGEADKSLYDFVYDPKKMQWTNWIDSVESKFVIPKDAAYSSIVVPTIDTIRHDSLMTNLVEHGFHVLATGDTGTGKSVSVKNLLLGGHLDEKYTNMFLNFSAQTKAAGTQEIIDSKLGKRRKGVFGPEFGSICVVFVDDLNMPAKEEYGAQPPIEILRQWMDHCGWYDLKENVYRQLIDIQFMAAMGPPGGGRTFITQRYIRHFNLLNFCPFDDKSLARVFCTIIDWFMNKGFGGPVKSIGQNMVDATIDVYNSISENLLPTPAKSHYTFNLRDISKVIQGVTGIKPDHCKDKEGLARLWSHEVYRVFYDRLVNDEDRSWFVGMLAEKNKEFYNIEWNKIMGKNDNLIYGNFIDNKAVVKPYVEINDREKLQKVMDEYLDDYNMMTSRPMSLVLFQNAIEHVARISRIINQPSGNALLVGVGGSGRKSLSILATSIADFVLFQIEISKSYNLVDWREDLKGMMMKAGVDNKQVVFLYDDTQIVYEAMVEDVSGILNTGEVANLLNSEELSQMTESISKDALEAGVNTGSPSEMYAYFVSRCKSNLHCILAMSPIGDAFRTRLRMFPALVNCCTIDWFTAWPEEALRSVAKFFLNPVDLPQDVKQGVIDCCVRMQEKVDSMSKLFLKEMGRYYYVTPTSYLMLISTFKNLLQKQRNGVAEKKSRYENGLTKILETQKQVDVMQTELTELQPKLAEATIATNELLDKIAIDTKFTNEKEAVVAGEKAICDEQAAAAKKMSDECEADLAEALPALAAALKALKGLSKADIVEIKNFKKPPPNVKRVLHAICLLMGLKGEMIKDPDGGTKKILDFWGISKKELLNDPRFLNRLEDYDKEAMFDEMINGVKFFTDDPTFEADAIAKSSVAAAGLCKWVHAMVIYFRVNKVVVPKKEALKGAQNDMAEAAAALAIKTADLTALQDKLAALAEQLAAAEKKKGDLQASVTDCSNKLRRAEQLITGLGGERDRWGQLSKELAVEYENVTGDVMLSSGVIAYLGPFTDGYRKSATTEWGSILKEKHITCSKEFKLSETLGNPVDIRDWVINKLPNDAFSIDNAIMLERSDLWPLMIDPQSQANKWIKKTEAPQQLKVVKLSQATFVRTIENAIQFGTPVLIENVAEKLDPILDPLLQKQIVKVGGVNTITLGGNVIEYDPKFKLYITTKLSNPHYPPETCVKVNLLNFMATLEGLEDQMLGVLVEMEEPDLAAQSEQLVLEDAENQRKLTEIEDTILRLLKEAKGNILDDEVLIETLAASKVTGDNIKIKVEQATKTKVIIAKARAGLKPVAYHASNIFFCIADLASVDPMYQYSLEWFIKLFRYAIDEAPKNFDKEIRLESLKDTFTYILYVNVCRSLFAKDKMLFSFLLCTKILLSTGELKQTELRFFLQGSTALEMSKPKPANSDWMSEKIWKEMIALSDAIDEFKGFDQEFAGAMEKWEQIYNSKTPLDDVRDYFKMSRAEQGGVSEFYVLTVTKCLRPDAVVPATMEFVSHAMGKQFIEVPQFDLALCYKDSRCDSPLIFVLTPGADPMMALLKLAEEMGFSGQKMTAISLGQGQGPIAEEAITKASEKGTWVCLQNCHLSVSWMPVLEAICEELSPERVDTKFRLWLTSEPSNAFPVFILQNGVKMTVEPPKGMRANLLGSYYTIEEEFLEGSARPEVFKKLLFSLCFFHATVRERKKFGPLGWNVNYVFSGPDMKISMDQLRIFVDDSVGLPVPYPALHYLTAECNYGGRCTDDKDRRCLSNVLDDFYREEAQADDYKYSPSGTYYCPPTGKIEDYRSYIESLPFSEGPEVFGLHDNANISCALSETSALLLTALSLQPRSAGGEGKGWAEILEELAVDIEKRMPGVYDMELALVKFPVKYEESMNTVLTQELVRFNRLIETVAKSLKEVQRAIKGLVVMSGELEAMGNSMVLSAVPAMWAKYAYPSLKPLGSWVVDLLERLKFLGDWNDKGKAPALFWVSGFFFTQAFITGTLQNYARKCQKPIDTVGYDFKCLTPDEMTLSSTVPPEDGAYIYGLFIDGARWNSVEHHLDESLPRELFVACPHIHLWPRSIEDIPVTKGTPECYTGARDGTNHVYACPVYKTSIRFGMLMTTGHSTNFVMYMTLAMGSQHEQKHWIKRGVAMLTSLDE</sequence>
<evidence type="ECO:0000259" key="20">
    <source>
        <dbReference type="Pfam" id="PF22597"/>
    </source>
</evidence>
<dbReference type="InterPro" id="IPR041466">
    <property type="entry name" value="Dynein_AAA5_ext"/>
</dbReference>
<dbReference type="Pfam" id="PF08393">
    <property type="entry name" value="DHC_N2"/>
    <property type="match status" value="1"/>
</dbReference>
<feature type="domain" description="Dynein heavy chain region D6 P-loop" evidence="11">
    <location>
        <begin position="3232"/>
        <end position="3346"/>
    </location>
</feature>
<dbReference type="Pfam" id="PF12775">
    <property type="entry name" value="AAA_7"/>
    <property type="match status" value="1"/>
</dbReference>
<evidence type="ECO:0000256" key="10">
    <source>
        <dbReference type="SAM" id="Coils"/>
    </source>
</evidence>
<dbReference type="InterPro" id="IPR013602">
    <property type="entry name" value="Dynein_heavy_linker"/>
</dbReference>
<evidence type="ECO:0000256" key="8">
    <source>
        <dbReference type="ARBA" id="ARBA00023175"/>
    </source>
</evidence>
<evidence type="ECO:0000256" key="6">
    <source>
        <dbReference type="ARBA" id="ARBA00023017"/>
    </source>
</evidence>
<evidence type="ECO:0000256" key="3">
    <source>
        <dbReference type="ARBA" id="ARBA00022701"/>
    </source>
</evidence>
<dbReference type="Pfam" id="PF12774">
    <property type="entry name" value="AAA_6"/>
    <property type="match status" value="1"/>
</dbReference>
<dbReference type="InterPro" id="IPR043160">
    <property type="entry name" value="Dynein_C_barrel"/>
</dbReference>
<dbReference type="InterPro" id="IPR035699">
    <property type="entry name" value="AAA_6"/>
</dbReference>
<evidence type="ECO:0000313" key="22">
    <source>
        <dbReference type="Proteomes" id="UP001165060"/>
    </source>
</evidence>
<evidence type="ECO:0000259" key="12">
    <source>
        <dbReference type="Pfam" id="PF08393"/>
    </source>
</evidence>
<dbReference type="Pfam" id="PF03028">
    <property type="entry name" value="Dynein_heavy"/>
    <property type="match status" value="1"/>
</dbReference>
<dbReference type="Pfam" id="PF17852">
    <property type="entry name" value="Dynein_AAA_lid"/>
    <property type="match status" value="1"/>
</dbReference>
<dbReference type="Proteomes" id="UP001165060">
    <property type="component" value="Unassembled WGS sequence"/>
</dbReference>
<dbReference type="InterPro" id="IPR035706">
    <property type="entry name" value="AAA_9"/>
</dbReference>
<evidence type="ECO:0000259" key="15">
    <source>
        <dbReference type="Pfam" id="PF12780"/>
    </source>
</evidence>
<feature type="domain" description="Dynein heavy chain AAA 5 extension" evidence="17">
    <location>
        <begin position="1597"/>
        <end position="1746"/>
    </location>
</feature>
<dbReference type="Pfam" id="PF18199">
    <property type="entry name" value="Dynein_C"/>
    <property type="match status" value="1"/>
</dbReference>
<protein>
    <recommendedName>
        <fullName evidence="23">Dynein heavy chain</fullName>
    </recommendedName>
</protein>
<dbReference type="Pfam" id="PF18198">
    <property type="entry name" value="AAA_lid_11"/>
    <property type="match status" value="1"/>
</dbReference>
<dbReference type="PANTHER" id="PTHR22878">
    <property type="entry name" value="DYNEIN HEAVY CHAIN 6, AXONEMAL-LIKE-RELATED"/>
    <property type="match status" value="1"/>
</dbReference>
<dbReference type="Gene3D" id="1.20.920.20">
    <property type="match status" value="1"/>
</dbReference>
<dbReference type="Pfam" id="PF22597">
    <property type="entry name" value="DYN_lid"/>
    <property type="match status" value="1"/>
</dbReference>
<dbReference type="PANTHER" id="PTHR22878:SF70">
    <property type="entry name" value="DYNEIN HEAVY CHAIN 2, AXONEMAL"/>
    <property type="match status" value="1"/>
</dbReference>
<feature type="domain" description="Dynein heavy chain AAA lid" evidence="18">
    <location>
        <begin position="3378"/>
        <end position="3518"/>
    </location>
</feature>
<keyword evidence="4" id="KW-0547">Nucleotide-binding</keyword>
<evidence type="ECO:0000259" key="19">
    <source>
        <dbReference type="Pfam" id="PF18199"/>
    </source>
</evidence>
<feature type="domain" description="Dynein heavy chain AAA module D4" evidence="15">
    <location>
        <begin position="2112"/>
        <end position="2371"/>
    </location>
</feature>
<comment type="caution">
    <text evidence="21">The sequence shown here is derived from an EMBL/GenBank/DDBJ whole genome shotgun (WGS) entry which is preliminary data.</text>
</comment>
<dbReference type="InterPro" id="IPR054354">
    <property type="entry name" value="DYNC2H1-like_lid"/>
</dbReference>
<dbReference type="Gene3D" id="3.10.490.20">
    <property type="match status" value="1"/>
</dbReference>
<evidence type="ECO:0000259" key="11">
    <source>
        <dbReference type="Pfam" id="PF03028"/>
    </source>
</evidence>
<proteinExistence type="predicted"/>
<dbReference type="InterPro" id="IPR027417">
    <property type="entry name" value="P-loop_NTPase"/>
</dbReference>
<keyword evidence="3" id="KW-0493">Microtubule</keyword>
<evidence type="ECO:0000259" key="14">
    <source>
        <dbReference type="Pfam" id="PF12777"/>
    </source>
</evidence>
<reference evidence="21 22" key="1">
    <citation type="journal article" date="2023" name="Commun. Biol.">
        <title>Genome analysis of Parmales, the sister group of diatoms, reveals the evolutionary specialization of diatoms from phago-mixotrophs to photoautotrophs.</title>
        <authorList>
            <person name="Ban H."/>
            <person name="Sato S."/>
            <person name="Yoshikawa S."/>
            <person name="Yamada K."/>
            <person name="Nakamura Y."/>
            <person name="Ichinomiya M."/>
            <person name="Sato N."/>
            <person name="Blanc-Mathieu R."/>
            <person name="Endo H."/>
            <person name="Kuwata A."/>
            <person name="Ogata H."/>
        </authorList>
    </citation>
    <scope>NUCLEOTIDE SEQUENCE [LARGE SCALE GENOMIC DNA]</scope>
</reference>
<dbReference type="InterPro" id="IPR043157">
    <property type="entry name" value="Dynein_AAA1S"/>
</dbReference>
<dbReference type="Gene3D" id="6.10.140.1060">
    <property type="match status" value="1"/>
</dbReference>
<dbReference type="InterPro" id="IPR042219">
    <property type="entry name" value="AAA_lid_11_sf"/>
</dbReference>
<dbReference type="Pfam" id="PF12780">
    <property type="entry name" value="AAA_8"/>
    <property type="match status" value="1"/>
</dbReference>
<organism evidence="21 22">
    <name type="scientific">Tetraparma gracilis</name>
    <dbReference type="NCBI Taxonomy" id="2962635"/>
    <lineage>
        <taxon>Eukaryota</taxon>
        <taxon>Sar</taxon>
        <taxon>Stramenopiles</taxon>
        <taxon>Ochrophyta</taxon>
        <taxon>Bolidophyceae</taxon>
        <taxon>Parmales</taxon>
        <taxon>Triparmaceae</taxon>
        <taxon>Tetraparma</taxon>
    </lineage>
</organism>
<dbReference type="Gene3D" id="1.10.472.130">
    <property type="match status" value="1"/>
</dbReference>
<comment type="subcellular location">
    <subcellularLocation>
        <location evidence="1">Cytoplasm</location>
        <location evidence="1">Cytoskeleton</location>
    </subcellularLocation>
</comment>
<dbReference type="InterPro" id="IPR041658">
    <property type="entry name" value="AAA_lid_11"/>
</dbReference>
<dbReference type="Gene3D" id="1.20.58.1120">
    <property type="match status" value="1"/>
</dbReference>